<dbReference type="Pfam" id="PF00884">
    <property type="entry name" value="Sulfatase"/>
    <property type="match status" value="1"/>
</dbReference>
<dbReference type="RefSeq" id="WP_143452762.1">
    <property type="nucleotide sequence ID" value="NZ_FXUV02000001.1"/>
</dbReference>
<protein>
    <recommendedName>
        <fullName evidence="7">Sulfatase N-terminal domain-containing protein</fullName>
    </recommendedName>
</protein>
<evidence type="ECO:0000313" key="8">
    <source>
        <dbReference type="EMBL" id="SMQ11737.1"/>
    </source>
</evidence>
<dbReference type="PANTHER" id="PTHR47371">
    <property type="entry name" value="LIPOTEICHOIC ACID SYNTHASE"/>
    <property type="match status" value="1"/>
</dbReference>
<dbReference type="InterPro" id="IPR050448">
    <property type="entry name" value="OpgB/LTA_synthase_biosynth"/>
</dbReference>
<dbReference type="OrthoDB" id="8613897at2"/>
<dbReference type="AlphaFoldDB" id="A0A238HDZ4"/>
<dbReference type="InterPro" id="IPR000917">
    <property type="entry name" value="Sulfatase_N"/>
</dbReference>
<proteinExistence type="predicted"/>
<evidence type="ECO:0000256" key="6">
    <source>
        <dbReference type="SAM" id="Phobius"/>
    </source>
</evidence>
<evidence type="ECO:0000313" key="9">
    <source>
        <dbReference type="EMBL" id="SNB51492.1"/>
    </source>
</evidence>
<feature type="transmembrane region" description="Helical" evidence="6">
    <location>
        <begin position="66"/>
        <end position="88"/>
    </location>
</feature>
<dbReference type="STRING" id="1522312.GCA_900177895_02101"/>
<keyword evidence="2" id="KW-1003">Cell membrane</keyword>
<feature type="domain" description="Sulfatase N-terminal" evidence="7">
    <location>
        <begin position="220"/>
        <end position="453"/>
    </location>
</feature>
<keyword evidence="4 6" id="KW-1133">Transmembrane helix</keyword>
<feature type="transmembrane region" description="Helical" evidence="6">
    <location>
        <begin position="20"/>
        <end position="38"/>
    </location>
</feature>
<dbReference type="PANTHER" id="PTHR47371:SF3">
    <property type="entry name" value="PHOSPHOGLYCEROL TRANSFERASE I"/>
    <property type="match status" value="1"/>
</dbReference>
<keyword evidence="10" id="KW-1185">Reference proteome</keyword>
<evidence type="ECO:0000256" key="1">
    <source>
        <dbReference type="ARBA" id="ARBA00004651"/>
    </source>
</evidence>
<sequence>MSLSKDYKLPHIDRRETINLIALFVIPNAIFLSLAGYLNLARPLVNLDYFVAIAFLFARNKGLKAVGFLLFILSCLFDILMLVIQIFPFMDLSAIRYFMPFIWVAPKMYLIAMGLGTILTFGLPLILQKVFRQQNYFYLCAVSIVMILVGSVVRDFKYRDQHGVLARTNYYYTNSQAWLYYELTNSAFVAASTQKAQLVPLKADEQGASRHLKTPYASKILFVIVESLGAPKQPELQQELFKNITAQTDKLDFVEMGKNYALGATVQGELRELCGMDVRYGFGLGQLDSRSFSGCLPHKLTQSGYKTIAMHGSSGRLYDRYAWYPKADFQQTIFAEQLLGLELKRCAAFKGICDTELTQHVIPKQFQQHQNDKLFFYWLTLTAHAPYEEEDIVNKQRVDCTRFGMNPNGQLCHNMQLEAQTMDGIANLIKQPEMKGVEVMVVGDHIPPIMDNEDFRPLLHSGVSWLHFKIKD</sequence>
<evidence type="ECO:0000313" key="10">
    <source>
        <dbReference type="Proteomes" id="UP000215450"/>
    </source>
</evidence>
<feature type="transmembrane region" description="Helical" evidence="6">
    <location>
        <begin position="136"/>
        <end position="153"/>
    </location>
</feature>
<name>A0A238HDZ4_9NEIS</name>
<accession>A0A238HDZ4</accession>
<evidence type="ECO:0000256" key="2">
    <source>
        <dbReference type="ARBA" id="ARBA00022475"/>
    </source>
</evidence>
<evidence type="ECO:0000256" key="5">
    <source>
        <dbReference type="ARBA" id="ARBA00023136"/>
    </source>
</evidence>
<reference evidence="8" key="1">
    <citation type="submission" date="2017-05" db="EMBL/GenBank/DDBJ databases">
        <authorList>
            <person name="Song R."/>
            <person name="Chenine A.L."/>
            <person name="Ruprecht R.M."/>
        </authorList>
    </citation>
    <scope>NUCLEOTIDE SEQUENCE</scope>
    <source>
        <strain evidence="8">Kingella_eburonensis</strain>
    </source>
</reference>
<evidence type="ECO:0000256" key="3">
    <source>
        <dbReference type="ARBA" id="ARBA00022692"/>
    </source>
</evidence>
<organism evidence="8">
    <name type="scientific">Kingella negevensis</name>
    <dbReference type="NCBI Taxonomy" id="1522312"/>
    <lineage>
        <taxon>Bacteria</taxon>
        <taxon>Pseudomonadati</taxon>
        <taxon>Pseudomonadota</taxon>
        <taxon>Betaproteobacteria</taxon>
        <taxon>Neisseriales</taxon>
        <taxon>Neisseriaceae</taxon>
        <taxon>Kingella</taxon>
    </lineage>
</organism>
<gene>
    <name evidence="8" type="ORF">KEBURONENSIS_00092</name>
</gene>
<evidence type="ECO:0000259" key="7">
    <source>
        <dbReference type="Pfam" id="PF00884"/>
    </source>
</evidence>
<dbReference type="Proteomes" id="UP000215450">
    <property type="component" value="Unassembled WGS sequence"/>
</dbReference>
<comment type="subcellular location">
    <subcellularLocation>
        <location evidence="1">Cell membrane</location>
        <topology evidence="1">Multi-pass membrane protein</topology>
    </subcellularLocation>
</comment>
<evidence type="ECO:0000256" key="4">
    <source>
        <dbReference type="ARBA" id="ARBA00022989"/>
    </source>
</evidence>
<keyword evidence="3 6" id="KW-0812">Transmembrane</keyword>
<keyword evidence="5 6" id="KW-0472">Membrane</keyword>
<dbReference type="EMBL" id="FXUV02000001">
    <property type="protein sequence ID" value="SNB51492.1"/>
    <property type="molecule type" value="Genomic_DNA"/>
</dbReference>
<dbReference type="EMBL" id="FXUV01000001">
    <property type="protein sequence ID" value="SMQ11737.1"/>
    <property type="molecule type" value="Genomic_DNA"/>
</dbReference>
<reference evidence="9 10" key="2">
    <citation type="submission" date="2017-06" db="EMBL/GenBank/DDBJ databases">
        <authorList>
            <person name="Kim H.J."/>
            <person name="Triplett B.A."/>
        </authorList>
    </citation>
    <scope>NUCLEOTIDE SEQUENCE [LARGE SCALE GENOMIC DNA]</scope>
    <source>
        <strain evidence="9">Kingella_eburonensis</strain>
    </source>
</reference>
<dbReference type="InterPro" id="IPR017850">
    <property type="entry name" value="Alkaline_phosphatase_core_sf"/>
</dbReference>
<feature type="transmembrane region" description="Helical" evidence="6">
    <location>
        <begin position="108"/>
        <end position="127"/>
    </location>
</feature>
<feature type="transmembrane region" description="Helical" evidence="6">
    <location>
        <begin position="44"/>
        <end position="59"/>
    </location>
</feature>
<dbReference type="GO" id="GO:0005886">
    <property type="term" value="C:plasma membrane"/>
    <property type="evidence" value="ECO:0007669"/>
    <property type="project" value="UniProtKB-SubCell"/>
</dbReference>
<dbReference type="Gene3D" id="3.40.720.10">
    <property type="entry name" value="Alkaline Phosphatase, subunit A"/>
    <property type="match status" value="1"/>
</dbReference>